<evidence type="ECO:0000256" key="2">
    <source>
        <dbReference type="ARBA" id="ARBA00022884"/>
    </source>
</evidence>
<sequence>MKTENKSSATISAKVPEMVHDDVDTAVNKTLQMVDECERLLSDLELKKNRLNIKVIERNVVNDVVTPKSKSKAKNRAANQAALQLLMETYPKVFNRDNVRPLKIGIQDDLIAEEKVAKNKIKRALASYVRAPQYFRSLQDGADRINLLGEPQGQVTAEEAEHAKGKLKEFHQHRREIQRENEKQQREIEKADRIHSKLDQLVALNKR</sequence>
<evidence type="ECO:0000256" key="1">
    <source>
        <dbReference type="ARBA" id="ARBA00022490"/>
    </source>
</evidence>
<keyword evidence="1" id="KW-0963">Cytoplasm</keyword>
<organism evidence="7 8">
    <name type="scientific">Neptunomonas antarctica</name>
    <dbReference type="NCBI Taxonomy" id="619304"/>
    <lineage>
        <taxon>Bacteria</taxon>
        <taxon>Pseudomonadati</taxon>
        <taxon>Pseudomonadota</taxon>
        <taxon>Gammaproteobacteria</taxon>
        <taxon>Oceanospirillales</taxon>
        <taxon>Oceanospirillaceae</taxon>
        <taxon>Neptunomonas</taxon>
    </lineage>
</organism>
<dbReference type="GO" id="GO:0034057">
    <property type="term" value="F:RNA strand-exchange activity"/>
    <property type="evidence" value="ECO:0007669"/>
    <property type="project" value="InterPro"/>
</dbReference>
<dbReference type="Gene3D" id="1.10.1710.10">
    <property type="entry name" value="ProQ/FinO domain"/>
    <property type="match status" value="1"/>
</dbReference>
<dbReference type="STRING" id="619304.SAMN05421760_102508"/>
<dbReference type="SUPFAM" id="SSF48657">
    <property type="entry name" value="FinO-like"/>
    <property type="match status" value="1"/>
</dbReference>
<dbReference type="GO" id="GO:0005829">
    <property type="term" value="C:cytosol"/>
    <property type="evidence" value="ECO:0007669"/>
    <property type="project" value="TreeGrafter"/>
</dbReference>
<evidence type="ECO:0000313" key="7">
    <source>
        <dbReference type="EMBL" id="SIS61915.1"/>
    </source>
</evidence>
<dbReference type="InterPro" id="IPR023529">
    <property type="entry name" value="ProQ"/>
</dbReference>
<keyword evidence="2" id="KW-0694">RNA-binding</keyword>
<dbReference type="RefSeq" id="WP_238377205.1">
    <property type="nucleotide sequence ID" value="NZ_FTOE01000002.1"/>
</dbReference>
<dbReference type="PANTHER" id="PTHR38106">
    <property type="entry name" value="RNA CHAPERONE PROQ"/>
    <property type="match status" value="1"/>
</dbReference>
<dbReference type="Proteomes" id="UP000185999">
    <property type="component" value="Unassembled WGS sequence"/>
</dbReference>
<dbReference type="GO" id="GO:0010608">
    <property type="term" value="P:post-transcriptional regulation of gene expression"/>
    <property type="evidence" value="ECO:0007669"/>
    <property type="project" value="InterPro"/>
</dbReference>
<dbReference type="InterPro" id="IPR036442">
    <property type="entry name" value="ProQ/FinO_sf"/>
</dbReference>
<keyword evidence="4" id="KW-0175">Coiled coil</keyword>
<dbReference type="EMBL" id="FTOE01000002">
    <property type="protein sequence ID" value="SIS61915.1"/>
    <property type="molecule type" value="Genomic_DNA"/>
</dbReference>
<gene>
    <name evidence="7" type="ORF">SAMN05421760_102508</name>
</gene>
<dbReference type="SMART" id="SM00945">
    <property type="entry name" value="ProQ"/>
    <property type="match status" value="1"/>
</dbReference>
<evidence type="ECO:0000256" key="4">
    <source>
        <dbReference type="SAM" id="Coils"/>
    </source>
</evidence>
<reference evidence="8" key="1">
    <citation type="submission" date="2017-01" db="EMBL/GenBank/DDBJ databases">
        <authorList>
            <person name="Varghese N."/>
            <person name="Submissions S."/>
        </authorList>
    </citation>
    <scope>NUCLEOTIDE SEQUENCE [LARGE SCALE GENOMIC DNA]</scope>
    <source>
        <strain evidence="8">DSM 22306</strain>
    </source>
</reference>
<keyword evidence="3" id="KW-0143">Chaperone</keyword>
<name>A0A1N7KK03_9GAMM</name>
<accession>A0A1N7KK03</accession>
<evidence type="ECO:0000313" key="8">
    <source>
        <dbReference type="Proteomes" id="UP000185999"/>
    </source>
</evidence>
<dbReference type="GO" id="GO:0033592">
    <property type="term" value="F:RNA strand annealing activity"/>
    <property type="evidence" value="ECO:0007669"/>
    <property type="project" value="InterPro"/>
</dbReference>
<proteinExistence type="predicted"/>
<feature type="region of interest" description="Disordered" evidence="5">
    <location>
        <begin position="169"/>
        <end position="192"/>
    </location>
</feature>
<dbReference type="InterPro" id="IPR016103">
    <property type="entry name" value="ProQ/FinO"/>
</dbReference>
<feature type="coiled-coil region" evidence="4">
    <location>
        <begin position="27"/>
        <end position="54"/>
    </location>
</feature>
<evidence type="ECO:0000256" key="3">
    <source>
        <dbReference type="ARBA" id="ARBA00023186"/>
    </source>
</evidence>
<evidence type="ECO:0000259" key="6">
    <source>
        <dbReference type="SMART" id="SM00945"/>
    </source>
</evidence>
<dbReference type="AlphaFoldDB" id="A0A1N7KK03"/>
<feature type="domain" description="ProQ/FinO" evidence="6">
    <location>
        <begin position="74"/>
        <end position="183"/>
    </location>
</feature>
<dbReference type="Pfam" id="PF04352">
    <property type="entry name" value="ProQ"/>
    <property type="match status" value="1"/>
</dbReference>
<keyword evidence="8" id="KW-1185">Reference proteome</keyword>
<protein>
    <submittedName>
        <fullName evidence="7">ProQ/FINO family protein</fullName>
    </submittedName>
</protein>
<evidence type="ECO:0000256" key="5">
    <source>
        <dbReference type="SAM" id="MobiDB-lite"/>
    </source>
</evidence>
<dbReference type="PANTHER" id="PTHR38106:SF1">
    <property type="entry name" value="RNA CHAPERONE PROQ"/>
    <property type="match status" value="1"/>
</dbReference>